<organism evidence="12 13">
    <name type="scientific">Astatotilapia calliptera</name>
    <name type="common">Eastern happy</name>
    <name type="synonym">Chromis callipterus</name>
    <dbReference type="NCBI Taxonomy" id="8154"/>
    <lineage>
        <taxon>Eukaryota</taxon>
        <taxon>Metazoa</taxon>
        <taxon>Chordata</taxon>
        <taxon>Craniata</taxon>
        <taxon>Vertebrata</taxon>
        <taxon>Euteleostomi</taxon>
        <taxon>Actinopterygii</taxon>
        <taxon>Neopterygii</taxon>
        <taxon>Teleostei</taxon>
        <taxon>Neoteleostei</taxon>
        <taxon>Acanthomorphata</taxon>
        <taxon>Ovalentaria</taxon>
        <taxon>Cichlomorphae</taxon>
        <taxon>Cichliformes</taxon>
        <taxon>Cichlidae</taxon>
        <taxon>African cichlids</taxon>
        <taxon>Pseudocrenilabrinae</taxon>
        <taxon>Haplochromini</taxon>
        <taxon>Astatotilapia</taxon>
    </lineage>
</organism>
<comment type="catalytic activity">
    <reaction evidence="1">
        <text>Exonucleolytic cleavage in the 3'- to 5'-direction to yield nucleoside 5'-phosphates.</text>
        <dbReference type="EC" id="3.1.11.2"/>
    </reaction>
</comment>
<evidence type="ECO:0000259" key="11">
    <source>
        <dbReference type="Pfam" id="PF03372"/>
    </source>
</evidence>
<dbReference type="GO" id="GO:0008081">
    <property type="term" value="F:phosphoric diester hydrolase activity"/>
    <property type="evidence" value="ECO:0007669"/>
    <property type="project" value="TreeGrafter"/>
</dbReference>
<dbReference type="GO" id="GO:0005634">
    <property type="term" value="C:nucleus"/>
    <property type="evidence" value="ECO:0007669"/>
    <property type="project" value="TreeGrafter"/>
</dbReference>
<evidence type="ECO:0000256" key="7">
    <source>
        <dbReference type="ARBA" id="ARBA00022842"/>
    </source>
</evidence>
<evidence type="ECO:0000256" key="5">
    <source>
        <dbReference type="ARBA" id="ARBA00022763"/>
    </source>
</evidence>
<evidence type="ECO:0000256" key="3">
    <source>
        <dbReference type="ARBA" id="ARBA00012115"/>
    </source>
</evidence>
<keyword evidence="4 9" id="KW-0479">Metal-binding</keyword>
<accession>A0A3P8Q455</accession>
<evidence type="ECO:0000256" key="4">
    <source>
        <dbReference type="ARBA" id="ARBA00022723"/>
    </source>
</evidence>
<dbReference type="STRING" id="8154.ENSACLP00000024170"/>
<dbReference type="PANTHER" id="PTHR22748:SF4">
    <property type="entry name" value="DNA-(APURINIC OR APYRIMIDINIC SITE) ENDONUCLEASE 2"/>
    <property type="match status" value="1"/>
</dbReference>
<keyword evidence="13" id="KW-1185">Reference proteome</keyword>
<protein>
    <recommendedName>
        <fullName evidence="3">exodeoxyribonuclease III</fullName>
        <ecNumber evidence="3">3.1.11.2</ecNumber>
    </recommendedName>
</protein>
<proteinExistence type="inferred from homology"/>
<evidence type="ECO:0000256" key="1">
    <source>
        <dbReference type="ARBA" id="ARBA00000493"/>
    </source>
</evidence>
<reference evidence="12" key="3">
    <citation type="submission" date="2025-08" db="UniProtKB">
        <authorList>
            <consortium name="Ensembl"/>
        </authorList>
    </citation>
    <scope>IDENTIFICATION</scope>
</reference>
<reference evidence="12" key="4">
    <citation type="submission" date="2025-09" db="UniProtKB">
        <authorList>
            <consortium name="Ensembl"/>
        </authorList>
    </citation>
    <scope>IDENTIFICATION</scope>
</reference>
<evidence type="ECO:0000313" key="12">
    <source>
        <dbReference type="Ensembl" id="ENSACLP00000024170.2"/>
    </source>
</evidence>
<evidence type="ECO:0000256" key="8">
    <source>
        <dbReference type="ARBA" id="ARBA00023204"/>
    </source>
</evidence>
<evidence type="ECO:0000313" key="13">
    <source>
        <dbReference type="Proteomes" id="UP000265100"/>
    </source>
</evidence>
<feature type="binding site" evidence="9">
    <location>
        <position position="142"/>
    </location>
    <ligand>
        <name>Mg(2+)</name>
        <dbReference type="ChEBI" id="CHEBI:18420"/>
        <label>1</label>
    </ligand>
</feature>
<evidence type="ECO:0000256" key="6">
    <source>
        <dbReference type="ARBA" id="ARBA00022801"/>
    </source>
</evidence>
<dbReference type="Gene3D" id="3.60.10.10">
    <property type="entry name" value="Endonuclease/exonuclease/phosphatase"/>
    <property type="match status" value="1"/>
</dbReference>
<feature type="binding site" evidence="9">
    <location>
        <position position="39"/>
    </location>
    <ligand>
        <name>Mg(2+)</name>
        <dbReference type="ChEBI" id="CHEBI:18420"/>
        <label>1</label>
    </ligand>
</feature>
<dbReference type="EC" id="3.1.11.2" evidence="3"/>
<feature type="domain" description="Endonuclease/exonuclease/phosphatase" evidence="11">
    <location>
        <begin position="7"/>
        <end position="215"/>
    </location>
</feature>
<dbReference type="Ensembl" id="ENSACLT00000024745.2">
    <property type="protein sequence ID" value="ENSACLP00000024170.2"/>
    <property type="gene ID" value="ENSACLG00000016451.2"/>
</dbReference>
<dbReference type="GO" id="GO:0003906">
    <property type="term" value="F:DNA-(apurinic or apyrimidinic site) endonuclease activity"/>
    <property type="evidence" value="ECO:0007669"/>
    <property type="project" value="TreeGrafter"/>
</dbReference>
<keyword evidence="5" id="KW-0227">DNA damage</keyword>
<name>A0A3P8Q455_ASTCA</name>
<dbReference type="GeneTree" id="ENSGT00990000203914"/>
<keyword evidence="6" id="KW-0378">Hydrolase</keyword>
<dbReference type="PANTHER" id="PTHR22748">
    <property type="entry name" value="AP ENDONUCLEASE"/>
    <property type="match status" value="1"/>
</dbReference>
<dbReference type="InterPro" id="IPR004808">
    <property type="entry name" value="AP_endonuc_1"/>
</dbReference>
<dbReference type="GO" id="GO:0008311">
    <property type="term" value="F:double-stranded DNA 3'-5' DNA exonuclease activity"/>
    <property type="evidence" value="ECO:0007669"/>
    <property type="project" value="UniProtKB-EC"/>
</dbReference>
<keyword evidence="9" id="KW-0464">Manganese</keyword>
<dbReference type="InterPro" id="IPR036691">
    <property type="entry name" value="Endo/exonu/phosph_ase_sf"/>
</dbReference>
<reference evidence="12 13" key="1">
    <citation type="submission" date="2018-05" db="EMBL/GenBank/DDBJ databases">
        <authorList>
            <person name="Datahose"/>
        </authorList>
    </citation>
    <scope>NUCLEOTIDE SEQUENCE</scope>
</reference>
<dbReference type="Proteomes" id="UP000265100">
    <property type="component" value="Chromosome 6"/>
</dbReference>
<keyword evidence="7 9" id="KW-0460">Magnesium</keyword>
<evidence type="ECO:0000256" key="2">
    <source>
        <dbReference type="ARBA" id="ARBA00007092"/>
    </source>
</evidence>
<reference evidence="13" key="2">
    <citation type="submission" date="2023-03" db="EMBL/GenBank/DDBJ databases">
        <authorList>
            <consortium name="Wellcome Sanger Institute Data Sharing"/>
        </authorList>
    </citation>
    <scope>NUCLEOTIDE SEQUENCE [LARGE SCALE GENOMIC DNA]</scope>
</reference>
<feature type="site" description="Transition state stabilizer" evidence="10">
    <location>
        <position position="144"/>
    </location>
</feature>
<sequence>MSNIKIITFNVRGLQSDKSRKRKVDFLKRLDYDILCLQEMRLKTHVDVCELNKMWNTAHSIISIGEDSSDGVGSFFKKDAVNINKRRDIIPGRLLLVDCCYYGQRLRIINVYNAPERTKKIQLLKKLKYLLEIGFNIILCGDFNIVTEANDRISKVEFRELRESKLLVKICKEAALRDLYRHLHPHTVHYTRFDSLTKTRIDRFYISHNVQDDVTVIIRNQNELSSVMEILHHYEQASGAKTKLKGCGLDIRPDNLK</sequence>
<feature type="binding site" evidence="9">
    <location>
        <position position="144"/>
    </location>
    <ligand>
        <name>Mg(2+)</name>
        <dbReference type="ChEBI" id="CHEBI:18420"/>
        <label>1</label>
    </ligand>
</feature>
<dbReference type="AlphaFoldDB" id="A0A3P8Q455"/>
<keyword evidence="8" id="KW-0234">DNA repair</keyword>
<dbReference type="Pfam" id="PF03372">
    <property type="entry name" value="Exo_endo_phos"/>
    <property type="match status" value="1"/>
</dbReference>
<comment type="similarity">
    <text evidence="2">Belongs to the DNA repair enzymes AP/ExoA family.</text>
</comment>
<dbReference type="Bgee" id="ENSACLG00000016451">
    <property type="expression patterns" value="Expressed in muscle tissue"/>
</dbReference>
<dbReference type="GO" id="GO:0046872">
    <property type="term" value="F:metal ion binding"/>
    <property type="evidence" value="ECO:0007669"/>
    <property type="project" value="UniProtKB-KW"/>
</dbReference>
<evidence type="ECO:0000256" key="9">
    <source>
        <dbReference type="PIRSR" id="PIRSR604808-2"/>
    </source>
</evidence>
<evidence type="ECO:0000256" key="10">
    <source>
        <dbReference type="PIRSR" id="PIRSR604808-3"/>
    </source>
</evidence>
<comment type="cofactor">
    <cofactor evidence="9">
        <name>Mg(2+)</name>
        <dbReference type="ChEBI" id="CHEBI:18420"/>
    </cofactor>
    <cofactor evidence="9">
        <name>Mn(2+)</name>
        <dbReference type="ChEBI" id="CHEBI:29035"/>
    </cofactor>
    <text evidence="9">Probably binds two magnesium or manganese ions per subunit.</text>
</comment>
<dbReference type="GO" id="GO:0006284">
    <property type="term" value="P:base-excision repair"/>
    <property type="evidence" value="ECO:0007669"/>
    <property type="project" value="TreeGrafter"/>
</dbReference>
<feature type="binding site" evidence="9">
    <location>
        <position position="10"/>
    </location>
    <ligand>
        <name>Mg(2+)</name>
        <dbReference type="ChEBI" id="CHEBI:18420"/>
        <label>1</label>
    </ligand>
</feature>
<dbReference type="OMA" id="WNTAHSI"/>
<dbReference type="SUPFAM" id="SSF56219">
    <property type="entry name" value="DNase I-like"/>
    <property type="match status" value="1"/>
</dbReference>
<dbReference type="InterPro" id="IPR005135">
    <property type="entry name" value="Endo/exonuclease/phosphatase"/>
</dbReference>